<evidence type="ECO:0000313" key="2">
    <source>
        <dbReference type="Proteomes" id="UP001060215"/>
    </source>
</evidence>
<comment type="caution">
    <text evidence="1">The sequence shown here is derived from an EMBL/GenBank/DDBJ whole genome shotgun (WGS) entry which is preliminary data.</text>
</comment>
<protein>
    <submittedName>
        <fullName evidence="1">Transcription factor RF2a</fullName>
    </submittedName>
</protein>
<dbReference type="EMBL" id="CM045762">
    <property type="protein sequence ID" value="KAI8012676.1"/>
    <property type="molecule type" value="Genomic_DNA"/>
</dbReference>
<proteinExistence type="predicted"/>
<gene>
    <name evidence="1" type="ORF">LOK49_LG06G00376</name>
</gene>
<evidence type="ECO:0000313" key="1">
    <source>
        <dbReference type="EMBL" id="KAI8012676.1"/>
    </source>
</evidence>
<accession>A0ACC0HHQ0</accession>
<reference evidence="1 2" key="1">
    <citation type="journal article" date="2022" name="Plant J.">
        <title>Chromosome-level genome of Camellia lanceoleosa provides a valuable resource for understanding genome evolution and self-incompatibility.</title>
        <authorList>
            <person name="Gong W."/>
            <person name="Xiao S."/>
            <person name="Wang L."/>
            <person name="Liao Z."/>
            <person name="Chang Y."/>
            <person name="Mo W."/>
            <person name="Hu G."/>
            <person name="Li W."/>
            <person name="Zhao G."/>
            <person name="Zhu H."/>
            <person name="Hu X."/>
            <person name="Ji K."/>
            <person name="Xiang X."/>
            <person name="Song Q."/>
            <person name="Yuan D."/>
            <person name="Jin S."/>
            <person name="Zhang L."/>
        </authorList>
    </citation>
    <scope>NUCLEOTIDE SEQUENCE [LARGE SCALE GENOMIC DNA]</scope>
    <source>
        <strain evidence="1">SQ_2022a</strain>
    </source>
</reference>
<name>A0ACC0HHQ0_9ERIC</name>
<sequence length="194" mass="21868">MNYNSQPPNHRLPDHYLSAKTAGAKKQHPLSSTLGAAAISISTAATSASDRQVADAVNLRHGHTKKTRRTDVQCKNRIDTLKKKYKFFLDRKFVSGGSLPRLSVMFAHSTVRSKERKMRYIAELERKVKTLQTEATSLSAQLTLLQIEEKKQAAADVLFQYSNFVLTCIGKQVRPCDLRLHLMKMVLNQLLSNN</sequence>
<dbReference type="Proteomes" id="UP001060215">
    <property type="component" value="Chromosome 5"/>
</dbReference>
<organism evidence="1 2">
    <name type="scientific">Camellia lanceoleosa</name>
    <dbReference type="NCBI Taxonomy" id="1840588"/>
    <lineage>
        <taxon>Eukaryota</taxon>
        <taxon>Viridiplantae</taxon>
        <taxon>Streptophyta</taxon>
        <taxon>Embryophyta</taxon>
        <taxon>Tracheophyta</taxon>
        <taxon>Spermatophyta</taxon>
        <taxon>Magnoliopsida</taxon>
        <taxon>eudicotyledons</taxon>
        <taxon>Gunneridae</taxon>
        <taxon>Pentapetalae</taxon>
        <taxon>asterids</taxon>
        <taxon>Ericales</taxon>
        <taxon>Theaceae</taxon>
        <taxon>Camellia</taxon>
    </lineage>
</organism>
<keyword evidence="2" id="KW-1185">Reference proteome</keyword>